<proteinExistence type="predicted"/>
<reference evidence="1 2" key="1">
    <citation type="submission" date="2020-08" db="EMBL/GenBank/DDBJ databases">
        <title>Description of Xenorhabdus lircayensis sp. nov., the symbiotic bacterium associated with the entomopathogenic nematode Steirnernema unicornum.</title>
        <authorList>
            <person name="Castaneda-Alvarez C."/>
            <person name="Prodan S."/>
            <person name="Zamorano A."/>
            <person name="San-Blas E."/>
            <person name="Aballay E."/>
        </authorList>
    </citation>
    <scope>NUCLEOTIDE SEQUENCE [LARGE SCALE GENOMIC DNA]</scope>
    <source>
        <strain evidence="1 2">VLS</strain>
    </source>
</reference>
<dbReference type="RefSeq" id="WP_198691200.1">
    <property type="nucleotide sequence ID" value="NZ_CAWPUD010000066.1"/>
</dbReference>
<keyword evidence="2" id="KW-1185">Reference proteome</keyword>
<protein>
    <submittedName>
        <fullName evidence="1">Uncharacterized protein</fullName>
    </submittedName>
</protein>
<organism evidence="1 2">
    <name type="scientific">Xenorhabdus lircayensis</name>
    <dbReference type="NCBI Taxonomy" id="2763499"/>
    <lineage>
        <taxon>Bacteria</taxon>
        <taxon>Pseudomonadati</taxon>
        <taxon>Pseudomonadota</taxon>
        <taxon>Gammaproteobacteria</taxon>
        <taxon>Enterobacterales</taxon>
        <taxon>Morganellaceae</taxon>
        <taxon>Xenorhabdus</taxon>
    </lineage>
</organism>
<comment type="caution">
    <text evidence="1">The sequence shown here is derived from an EMBL/GenBank/DDBJ whole genome shotgun (WGS) entry which is preliminary data.</text>
</comment>
<dbReference type="EMBL" id="JACOII010000065">
    <property type="protein sequence ID" value="MBI6550430.1"/>
    <property type="molecule type" value="Genomic_DNA"/>
</dbReference>
<accession>A0ABS0U977</accession>
<gene>
    <name evidence="1" type="ORF">H8A87_17475</name>
</gene>
<sequence length="165" mass="18448">MSDNNCLKRMKEILELAEREKHALKEECPPWHDETFISSNIDDGHGHHGIMLPNNHRYFLVKVVIEGMEGRHTAVSTALYVNGEPISPISSGNSVSSSKMPICDDLKLPIWDDLDGGETKVYEYQIPDATTVKLAGHISSMNLLKGGEARITLRGYYDSRPVINQ</sequence>
<dbReference type="Proteomes" id="UP000696184">
    <property type="component" value="Unassembled WGS sequence"/>
</dbReference>
<name>A0ABS0U977_9GAMM</name>
<evidence type="ECO:0000313" key="1">
    <source>
        <dbReference type="EMBL" id="MBI6550430.1"/>
    </source>
</evidence>
<evidence type="ECO:0000313" key="2">
    <source>
        <dbReference type="Proteomes" id="UP000696184"/>
    </source>
</evidence>